<dbReference type="RefSeq" id="WP_097145285.1">
    <property type="nucleotide sequence ID" value="NZ_OBEA01000002.1"/>
</dbReference>
<reference evidence="6 9" key="2">
    <citation type="journal article" date="2018" name="Int. J. Syst. Evol. Microbiol.">
        <title>Pseudooceanicola lipolyticus sp. nov., a marine alphaproteobacterium, reclassification of Oceanicola flagellatus as Pseudooceanicola flagellatus comb. nov. and emended description of the genus Pseudooceanicola.</title>
        <authorList>
            <person name="Huang M.-M."/>
            <person name="Guo L.-L."/>
            <person name="Wu Y.-H."/>
            <person name="Lai Q.-L."/>
            <person name="Shao Z.-Z."/>
            <person name="Wang C.-S."/>
            <person name="Wu M."/>
            <person name="Xu X.-W."/>
        </authorList>
    </citation>
    <scope>NUCLEOTIDE SEQUENCE [LARGE SCALE GENOMIC DNA]</scope>
    <source>
        <strain evidence="6 9">Ar-45</strain>
    </source>
</reference>
<dbReference type="InterPro" id="IPR015421">
    <property type="entry name" value="PyrdxlP-dep_Trfase_major"/>
</dbReference>
<dbReference type="PANTHER" id="PTHR48097:SF5">
    <property type="entry name" value="LOW SPECIFICITY L-THREONINE ALDOLASE"/>
    <property type="match status" value="1"/>
</dbReference>
<reference evidence="7 8" key="1">
    <citation type="submission" date="2017-09" db="EMBL/GenBank/DDBJ databases">
        <authorList>
            <person name="Ehlers B."/>
            <person name="Leendertz F.H."/>
        </authorList>
    </citation>
    <scope>NUCLEOTIDE SEQUENCE [LARGE SCALE GENOMIC DNA]</scope>
    <source>
        <strain evidence="7 8">CGMCC 1.12662</strain>
    </source>
</reference>
<comment type="similarity">
    <text evidence="2">Belongs to the threonine aldolase family.</text>
</comment>
<dbReference type="OrthoDB" id="9774495at2"/>
<proteinExistence type="inferred from homology"/>
<sequence length="345" mass="37436">MYFASDNAGPAHPKVIEAMTRANEGFAMPYGNDEIMEGVRARLREIFEAPEAAVYLVATGTAANSLALATLSEPWQTAYCSPVAHVYEDECNAPEFYMGAGKLTPVGNSDKIAPSDLAAVMGDSADIAVHSAQPGPLTITQATEKGRIYSCEEIAALTEVAARAGQPTHLDGARFANALVALGCTPAEMTWRAGVDAVSFGGTKNGCVGVEAVIFFNPEKAWEFELRRKRGAHLFSKHRYLSAQMQAYLQDDLWLDLARRSNANMGVLSRGMKEIGAVFEHEPQANILFAALPRATHRRLQEAGARYCLHGSTEGDDDEMLSARFVCDWSLPESEISRFLDLARG</sequence>
<dbReference type="Proteomes" id="UP000231702">
    <property type="component" value="Unassembled WGS sequence"/>
</dbReference>
<dbReference type="EMBL" id="OBEA01000002">
    <property type="protein sequence ID" value="SNY48744.1"/>
    <property type="molecule type" value="Genomic_DNA"/>
</dbReference>
<feature type="domain" description="Aromatic amino acid beta-eliminating lyase/threonine aldolase" evidence="5">
    <location>
        <begin position="3"/>
        <end position="290"/>
    </location>
</feature>
<comment type="subunit">
    <text evidence="3">Homotetramer.</text>
</comment>
<evidence type="ECO:0000256" key="1">
    <source>
        <dbReference type="ARBA" id="ARBA00001933"/>
    </source>
</evidence>
<gene>
    <name evidence="6" type="ORF">CVM39_09065</name>
    <name evidence="7" type="ORF">SAMN06297129_1559</name>
</gene>
<evidence type="ECO:0000256" key="3">
    <source>
        <dbReference type="ARBA" id="ARBA00011881"/>
    </source>
</evidence>
<dbReference type="EMBL" id="PGTD01000016">
    <property type="protein sequence ID" value="PJE28621.1"/>
    <property type="molecule type" value="Genomic_DNA"/>
</dbReference>
<dbReference type="Proteomes" id="UP000231655">
    <property type="component" value="Unassembled WGS sequence"/>
</dbReference>
<organism evidence="7 8">
    <name type="scientific">Pseudooceanicola antarcticus</name>
    <dbReference type="NCBI Taxonomy" id="1247613"/>
    <lineage>
        <taxon>Bacteria</taxon>
        <taxon>Pseudomonadati</taxon>
        <taxon>Pseudomonadota</taxon>
        <taxon>Alphaproteobacteria</taxon>
        <taxon>Rhodobacterales</taxon>
        <taxon>Paracoccaceae</taxon>
        <taxon>Pseudooceanicola</taxon>
    </lineage>
</organism>
<comment type="cofactor">
    <cofactor evidence="1">
        <name>pyridoxal 5'-phosphate</name>
        <dbReference type="ChEBI" id="CHEBI:597326"/>
    </cofactor>
</comment>
<evidence type="ECO:0000256" key="4">
    <source>
        <dbReference type="ARBA" id="ARBA00022898"/>
    </source>
</evidence>
<evidence type="ECO:0000313" key="6">
    <source>
        <dbReference type="EMBL" id="PJE28621.1"/>
    </source>
</evidence>
<dbReference type="Gene3D" id="3.90.1150.10">
    <property type="entry name" value="Aspartate Aminotransferase, domain 1"/>
    <property type="match status" value="1"/>
</dbReference>
<dbReference type="GO" id="GO:0016829">
    <property type="term" value="F:lyase activity"/>
    <property type="evidence" value="ECO:0007669"/>
    <property type="project" value="InterPro"/>
</dbReference>
<dbReference type="SUPFAM" id="SSF53383">
    <property type="entry name" value="PLP-dependent transferases"/>
    <property type="match status" value="1"/>
</dbReference>
<protein>
    <submittedName>
        <fullName evidence="6 7">L-threonine aldolase</fullName>
    </submittedName>
</protein>
<evidence type="ECO:0000313" key="7">
    <source>
        <dbReference type="EMBL" id="SNY48744.1"/>
    </source>
</evidence>
<evidence type="ECO:0000313" key="8">
    <source>
        <dbReference type="Proteomes" id="UP000231655"/>
    </source>
</evidence>
<dbReference type="AlphaFoldDB" id="A0A285ILC3"/>
<evidence type="ECO:0000313" key="9">
    <source>
        <dbReference type="Proteomes" id="UP000231702"/>
    </source>
</evidence>
<name>A0A285ILC3_9RHOB</name>
<keyword evidence="9" id="KW-1185">Reference proteome</keyword>
<dbReference type="InterPro" id="IPR001597">
    <property type="entry name" value="ArAA_b-elim_lyase/Thr_aldolase"/>
</dbReference>
<accession>A0A285ILC3</accession>
<dbReference type="PANTHER" id="PTHR48097">
    <property type="entry name" value="L-THREONINE ALDOLASE-RELATED"/>
    <property type="match status" value="1"/>
</dbReference>
<dbReference type="Gene3D" id="3.40.640.10">
    <property type="entry name" value="Type I PLP-dependent aspartate aminotransferase-like (Major domain)"/>
    <property type="match status" value="1"/>
</dbReference>
<dbReference type="GO" id="GO:0006520">
    <property type="term" value="P:amino acid metabolic process"/>
    <property type="evidence" value="ECO:0007669"/>
    <property type="project" value="InterPro"/>
</dbReference>
<evidence type="ECO:0000256" key="2">
    <source>
        <dbReference type="ARBA" id="ARBA00006966"/>
    </source>
</evidence>
<dbReference type="Pfam" id="PF01212">
    <property type="entry name" value="Beta_elim_lyase"/>
    <property type="match status" value="1"/>
</dbReference>
<keyword evidence="4" id="KW-0663">Pyridoxal phosphate</keyword>
<evidence type="ECO:0000259" key="5">
    <source>
        <dbReference type="Pfam" id="PF01212"/>
    </source>
</evidence>
<dbReference type="InterPro" id="IPR015424">
    <property type="entry name" value="PyrdxlP-dep_Trfase"/>
</dbReference>
<dbReference type="InterPro" id="IPR015422">
    <property type="entry name" value="PyrdxlP-dep_Trfase_small"/>
</dbReference>